<accession>A0ACC0CCT0</accession>
<evidence type="ECO:0000313" key="2">
    <source>
        <dbReference type="Proteomes" id="UP001060085"/>
    </source>
</evidence>
<dbReference type="Proteomes" id="UP001060085">
    <property type="component" value="Linkage Group LG01"/>
</dbReference>
<name>A0ACC0CCT0_CATRO</name>
<reference evidence="2" key="1">
    <citation type="journal article" date="2023" name="Nat. Plants">
        <title>Single-cell RNA sequencing provides a high-resolution roadmap for understanding the multicellular compartmentation of specialized metabolism.</title>
        <authorList>
            <person name="Sun S."/>
            <person name="Shen X."/>
            <person name="Li Y."/>
            <person name="Li Y."/>
            <person name="Wang S."/>
            <person name="Li R."/>
            <person name="Zhang H."/>
            <person name="Shen G."/>
            <person name="Guo B."/>
            <person name="Wei J."/>
            <person name="Xu J."/>
            <person name="St-Pierre B."/>
            <person name="Chen S."/>
            <person name="Sun C."/>
        </authorList>
    </citation>
    <scope>NUCLEOTIDE SEQUENCE [LARGE SCALE GENOMIC DNA]</scope>
</reference>
<evidence type="ECO:0000313" key="1">
    <source>
        <dbReference type="EMBL" id="KAI5682662.1"/>
    </source>
</evidence>
<dbReference type="EMBL" id="CM044701">
    <property type="protein sequence ID" value="KAI5682662.1"/>
    <property type="molecule type" value="Genomic_DNA"/>
</dbReference>
<sequence>MLSRFTLDLDPIDRGCGTVVGLVVCAVVYEKSNVHSVCFMFQADNMGPLDSVILGSSTSSHKVLICEDLGTQSLQSIAERHAGTLPNRY</sequence>
<proteinExistence type="predicted"/>
<protein>
    <submittedName>
        <fullName evidence="1">Uncharacterized protein</fullName>
    </submittedName>
</protein>
<gene>
    <name evidence="1" type="ORF">M9H77_03890</name>
</gene>
<keyword evidence="2" id="KW-1185">Reference proteome</keyword>
<comment type="caution">
    <text evidence="1">The sequence shown here is derived from an EMBL/GenBank/DDBJ whole genome shotgun (WGS) entry which is preliminary data.</text>
</comment>
<organism evidence="1 2">
    <name type="scientific">Catharanthus roseus</name>
    <name type="common">Madagascar periwinkle</name>
    <name type="synonym">Vinca rosea</name>
    <dbReference type="NCBI Taxonomy" id="4058"/>
    <lineage>
        <taxon>Eukaryota</taxon>
        <taxon>Viridiplantae</taxon>
        <taxon>Streptophyta</taxon>
        <taxon>Embryophyta</taxon>
        <taxon>Tracheophyta</taxon>
        <taxon>Spermatophyta</taxon>
        <taxon>Magnoliopsida</taxon>
        <taxon>eudicotyledons</taxon>
        <taxon>Gunneridae</taxon>
        <taxon>Pentapetalae</taxon>
        <taxon>asterids</taxon>
        <taxon>lamiids</taxon>
        <taxon>Gentianales</taxon>
        <taxon>Apocynaceae</taxon>
        <taxon>Rauvolfioideae</taxon>
        <taxon>Vinceae</taxon>
        <taxon>Catharanthinae</taxon>
        <taxon>Catharanthus</taxon>
    </lineage>
</organism>